<gene>
    <name evidence="3" type="ORF">DPMN_062034</name>
    <name evidence="4" type="ORF">DPMN_137513</name>
</gene>
<evidence type="ECO:0000313" key="3">
    <source>
        <dbReference type="EMBL" id="KAH3719202.1"/>
    </source>
</evidence>
<dbReference type="EMBL" id="JAIWYP010000006">
    <property type="protein sequence ID" value="KAH3809151.1"/>
    <property type="molecule type" value="Genomic_DNA"/>
</dbReference>
<reference evidence="4" key="2">
    <citation type="submission" date="2020-11" db="EMBL/GenBank/DDBJ databases">
        <authorList>
            <person name="McCartney M.A."/>
            <person name="Auch B."/>
            <person name="Kono T."/>
            <person name="Mallez S."/>
            <person name="Becker A."/>
            <person name="Gohl D.M."/>
            <person name="Silverstein K.A.T."/>
            <person name="Koren S."/>
            <person name="Bechman K.B."/>
            <person name="Herman A."/>
            <person name="Abrahante J.E."/>
            <person name="Garbe J."/>
        </authorList>
    </citation>
    <scope>NUCLEOTIDE SEQUENCE</scope>
    <source>
        <strain evidence="4">Duluth1</strain>
        <tissue evidence="4">Whole animal</tissue>
    </source>
</reference>
<feature type="coiled-coil region" evidence="1">
    <location>
        <begin position="94"/>
        <end position="121"/>
    </location>
</feature>
<accession>A0A9D4JDQ6</accession>
<evidence type="ECO:0000256" key="1">
    <source>
        <dbReference type="SAM" id="Coils"/>
    </source>
</evidence>
<evidence type="ECO:0000313" key="4">
    <source>
        <dbReference type="EMBL" id="KAH3809151.1"/>
    </source>
</evidence>
<protein>
    <submittedName>
        <fullName evidence="4">Uncharacterized protein</fullName>
    </submittedName>
</protein>
<keyword evidence="1" id="KW-0175">Coiled coil</keyword>
<feature type="compositionally biased region" description="Basic and acidic residues" evidence="2">
    <location>
        <begin position="67"/>
        <end position="80"/>
    </location>
</feature>
<evidence type="ECO:0000256" key="2">
    <source>
        <dbReference type="SAM" id="MobiDB-lite"/>
    </source>
</evidence>
<feature type="compositionally biased region" description="Basic residues" evidence="2">
    <location>
        <begin position="51"/>
        <end position="63"/>
    </location>
</feature>
<dbReference type="Proteomes" id="UP000828390">
    <property type="component" value="Unassembled WGS sequence"/>
</dbReference>
<reference evidence="4" key="1">
    <citation type="journal article" date="2019" name="bioRxiv">
        <title>The Genome of the Zebra Mussel, Dreissena polymorpha: A Resource for Invasive Species Research.</title>
        <authorList>
            <person name="McCartney M.A."/>
            <person name="Auch B."/>
            <person name="Kono T."/>
            <person name="Mallez S."/>
            <person name="Zhang Y."/>
            <person name="Obille A."/>
            <person name="Becker A."/>
            <person name="Abrahante J.E."/>
            <person name="Garbe J."/>
            <person name="Badalamenti J.P."/>
            <person name="Herman A."/>
            <person name="Mangelson H."/>
            <person name="Liachko I."/>
            <person name="Sullivan S."/>
            <person name="Sone E.D."/>
            <person name="Koren S."/>
            <person name="Silverstein K.A.T."/>
            <person name="Beckman K.B."/>
            <person name="Gohl D.M."/>
        </authorList>
    </citation>
    <scope>NUCLEOTIDE SEQUENCE</scope>
    <source>
        <strain evidence="4">Duluth1</strain>
        <tissue evidence="4">Whole animal</tissue>
    </source>
</reference>
<comment type="caution">
    <text evidence="4">The sequence shown here is derived from an EMBL/GenBank/DDBJ whole genome shotgun (WGS) entry which is preliminary data.</text>
</comment>
<name>A0A9D4JDQ6_DREPO</name>
<dbReference type="EMBL" id="JAIWYP010000013">
    <property type="protein sequence ID" value="KAH3719202.1"/>
    <property type="molecule type" value="Genomic_DNA"/>
</dbReference>
<evidence type="ECO:0000313" key="5">
    <source>
        <dbReference type="Proteomes" id="UP000828390"/>
    </source>
</evidence>
<sequence>MSSTLTLQTGFGSMSQSRLNLHNEKMRMHSSFPNLLSIYQTPIEEEDGDRPRRRVKGKHKKLTKQTQDGEEHHDNRQRNEMRQLRMEAVAREQLERFDDYVKRLRSKVDKQREERRKYNEALQGRLREQEEVEKKKLRLHRGPKHVYVHDKSYVKTLPVSNYCKATRLADELQRKGVLRTRQDVEKYWSSYGNSRILNQDIFSENSNNSVNYTHNWIGERLPKIRVGDDDDNDDVALTDELVHNRKKQLPPIKKTKT</sequence>
<keyword evidence="5" id="KW-1185">Reference proteome</keyword>
<proteinExistence type="predicted"/>
<organism evidence="4 5">
    <name type="scientific">Dreissena polymorpha</name>
    <name type="common">Zebra mussel</name>
    <name type="synonym">Mytilus polymorpha</name>
    <dbReference type="NCBI Taxonomy" id="45954"/>
    <lineage>
        <taxon>Eukaryota</taxon>
        <taxon>Metazoa</taxon>
        <taxon>Spiralia</taxon>
        <taxon>Lophotrochozoa</taxon>
        <taxon>Mollusca</taxon>
        <taxon>Bivalvia</taxon>
        <taxon>Autobranchia</taxon>
        <taxon>Heteroconchia</taxon>
        <taxon>Euheterodonta</taxon>
        <taxon>Imparidentia</taxon>
        <taxon>Neoheterodontei</taxon>
        <taxon>Myida</taxon>
        <taxon>Dreissenoidea</taxon>
        <taxon>Dreissenidae</taxon>
        <taxon>Dreissena</taxon>
    </lineage>
</organism>
<feature type="region of interest" description="Disordered" evidence="2">
    <location>
        <begin position="42"/>
        <end position="80"/>
    </location>
</feature>
<dbReference type="AlphaFoldDB" id="A0A9D4JDQ6"/>